<dbReference type="AlphaFoldDB" id="A0A1F6CFX2"/>
<dbReference type="GO" id="GO:0005829">
    <property type="term" value="C:cytosol"/>
    <property type="evidence" value="ECO:0007669"/>
    <property type="project" value="TreeGrafter"/>
</dbReference>
<evidence type="ECO:0000256" key="6">
    <source>
        <dbReference type="ARBA" id="ARBA00022962"/>
    </source>
</evidence>
<evidence type="ECO:0000256" key="4">
    <source>
        <dbReference type="ARBA" id="ARBA00022741"/>
    </source>
</evidence>
<dbReference type="Pfam" id="PF13522">
    <property type="entry name" value="GATase_6"/>
    <property type="match status" value="1"/>
</dbReference>
<dbReference type="Proteomes" id="UP000178606">
    <property type="component" value="Unassembled WGS sequence"/>
</dbReference>
<evidence type="ECO:0000313" key="11">
    <source>
        <dbReference type="EMBL" id="OGG48164.1"/>
    </source>
</evidence>
<dbReference type="SUPFAM" id="SSF56235">
    <property type="entry name" value="N-terminal nucleophile aminohydrolases (Ntn hydrolases)"/>
    <property type="match status" value="1"/>
</dbReference>
<dbReference type="InterPro" id="IPR029055">
    <property type="entry name" value="Ntn_hydrolases_N"/>
</dbReference>
<dbReference type="Gene3D" id="3.40.50.620">
    <property type="entry name" value="HUPs"/>
    <property type="match status" value="1"/>
</dbReference>
<proteinExistence type="inferred from homology"/>
<comment type="similarity">
    <text evidence="2">Belongs to the asparagine synthetase family.</text>
</comment>
<dbReference type="CDD" id="cd00712">
    <property type="entry name" value="AsnB"/>
    <property type="match status" value="1"/>
</dbReference>
<protein>
    <recommendedName>
        <fullName evidence="3">asparagine synthase (glutamine-hydrolyzing)</fullName>
        <ecNumber evidence="3">6.3.5.4</ecNumber>
    </recommendedName>
</protein>
<dbReference type="CDD" id="cd01991">
    <property type="entry name" value="Asn_synthase_B_C"/>
    <property type="match status" value="1"/>
</dbReference>
<dbReference type="InterPro" id="IPR051786">
    <property type="entry name" value="ASN_synthetase/amidase"/>
</dbReference>
<comment type="pathway">
    <text evidence="1">Amino-acid biosynthesis; L-asparagine biosynthesis; L-asparagine from L-aspartate (L-Gln route): step 1/1.</text>
</comment>
<reference evidence="11 12" key="1">
    <citation type="journal article" date="2016" name="Nat. Commun.">
        <title>Thousands of microbial genomes shed light on interconnected biogeochemical processes in an aquifer system.</title>
        <authorList>
            <person name="Anantharaman K."/>
            <person name="Brown C.T."/>
            <person name="Hug L.A."/>
            <person name="Sharon I."/>
            <person name="Castelle C.J."/>
            <person name="Probst A.J."/>
            <person name="Thomas B.C."/>
            <person name="Singh A."/>
            <person name="Wilkins M.J."/>
            <person name="Karaoz U."/>
            <person name="Brodie E.L."/>
            <person name="Williams K.H."/>
            <person name="Hubbard S.S."/>
            <person name="Banfield J.F."/>
        </authorList>
    </citation>
    <scope>NUCLEOTIDE SEQUENCE [LARGE SCALE GENOMIC DNA]</scope>
    <source>
        <strain evidence="12">RIFCSPLOWO2_12_FULL_64_10</strain>
    </source>
</reference>
<comment type="caution">
    <text evidence="11">The sequence shown here is derived from an EMBL/GenBank/DDBJ whole genome shotgun (WGS) entry which is preliminary data.</text>
</comment>
<keyword evidence="6" id="KW-0315">Glutamine amidotransferase</keyword>
<dbReference type="SUPFAM" id="SSF52402">
    <property type="entry name" value="Adenine nucleotide alpha hydrolases-like"/>
    <property type="match status" value="1"/>
</dbReference>
<evidence type="ECO:0000256" key="7">
    <source>
        <dbReference type="ARBA" id="ARBA00048741"/>
    </source>
</evidence>
<name>A0A1F6CFX2_HANXR</name>
<feature type="site" description="Important for beta-aspartyl-AMP intermediate formation" evidence="9">
    <location>
        <position position="364"/>
    </location>
</feature>
<evidence type="ECO:0000259" key="10">
    <source>
        <dbReference type="PROSITE" id="PS51278"/>
    </source>
</evidence>
<dbReference type="GO" id="GO:0004066">
    <property type="term" value="F:asparagine synthase (glutamine-hydrolyzing) activity"/>
    <property type="evidence" value="ECO:0007669"/>
    <property type="project" value="UniProtKB-EC"/>
</dbReference>
<evidence type="ECO:0000256" key="3">
    <source>
        <dbReference type="ARBA" id="ARBA00012737"/>
    </source>
</evidence>
<dbReference type="InterPro" id="IPR033738">
    <property type="entry name" value="AsnB_N"/>
</dbReference>
<dbReference type="PROSITE" id="PS51278">
    <property type="entry name" value="GATASE_TYPE_2"/>
    <property type="match status" value="1"/>
</dbReference>
<feature type="domain" description="Glutamine amidotransferase type-2" evidence="10">
    <location>
        <begin position="1"/>
        <end position="210"/>
    </location>
</feature>
<dbReference type="InterPro" id="IPR006426">
    <property type="entry name" value="Asn_synth_AEB"/>
</dbReference>
<dbReference type="NCBIfam" id="TIGR01536">
    <property type="entry name" value="asn_synth_AEB"/>
    <property type="match status" value="1"/>
</dbReference>
<dbReference type="InterPro" id="IPR001962">
    <property type="entry name" value="Asn_synthase"/>
</dbReference>
<dbReference type="Pfam" id="PF00733">
    <property type="entry name" value="Asn_synthase"/>
    <property type="match status" value="1"/>
</dbReference>
<evidence type="ECO:0000256" key="1">
    <source>
        <dbReference type="ARBA" id="ARBA00005187"/>
    </source>
</evidence>
<dbReference type="Gene3D" id="3.60.20.10">
    <property type="entry name" value="Glutamine Phosphoribosylpyrophosphate, subunit 1, domain 1"/>
    <property type="match status" value="1"/>
</dbReference>
<dbReference type="PIRSF" id="PIRSF001589">
    <property type="entry name" value="Asn_synthetase_glu-h"/>
    <property type="match status" value="1"/>
</dbReference>
<dbReference type="EC" id="6.3.5.4" evidence="3"/>
<evidence type="ECO:0000256" key="8">
    <source>
        <dbReference type="PIRSR" id="PIRSR001589-2"/>
    </source>
</evidence>
<dbReference type="EMBL" id="MFKF01000254">
    <property type="protein sequence ID" value="OGG48164.1"/>
    <property type="molecule type" value="Genomic_DNA"/>
</dbReference>
<dbReference type="GO" id="GO:0005524">
    <property type="term" value="F:ATP binding"/>
    <property type="evidence" value="ECO:0007669"/>
    <property type="project" value="UniProtKB-KW"/>
</dbReference>
<feature type="binding site" evidence="8">
    <location>
        <begin position="362"/>
        <end position="363"/>
    </location>
    <ligand>
        <name>ATP</name>
        <dbReference type="ChEBI" id="CHEBI:30616"/>
    </ligand>
</feature>
<dbReference type="PANTHER" id="PTHR43284">
    <property type="entry name" value="ASPARAGINE SYNTHETASE (GLUTAMINE-HYDROLYZING)"/>
    <property type="match status" value="1"/>
</dbReference>
<accession>A0A1F6CFX2</accession>
<dbReference type="GO" id="GO:0006529">
    <property type="term" value="P:asparagine biosynthetic process"/>
    <property type="evidence" value="ECO:0007669"/>
    <property type="project" value="InterPro"/>
</dbReference>
<dbReference type="PANTHER" id="PTHR43284:SF1">
    <property type="entry name" value="ASPARAGINE SYNTHETASE"/>
    <property type="match status" value="1"/>
</dbReference>
<evidence type="ECO:0000256" key="2">
    <source>
        <dbReference type="ARBA" id="ARBA00005752"/>
    </source>
</evidence>
<gene>
    <name evidence="11" type="ORF">A3F84_23035</name>
</gene>
<feature type="binding site" evidence="8">
    <location>
        <position position="95"/>
    </location>
    <ligand>
        <name>L-glutamine</name>
        <dbReference type="ChEBI" id="CHEBI:58359"/>
    </ligand>
</feature>
<evidence type="ECO:0000256" key="9">
    <source>
        <dbReference type="PIRSR" id="PIRSR001589-3"/>
    </source>
</evidence>
<dbReference type="InterPro" id="IPR017932">
    <property type="entry name" value="GATase_2_dom"/>
</dbReference>
<comment type="catalytic activity">
    <reaction evidence="7">
        <text>L-aspartate + L-glutamine + ATP + H2O = L-asparagine + L-glutamate + AMP + diphosphate + H(+)</text>
        <dbReference type="Rhea" id="RHEA:12228"/>
        <dbReference type="ChEBI" id="CHEBI:15377"/>
        <dbReference type="ChEBI" id="CHEBI:15378"/>
        <dbReference type="ChEBI" id="CHEBI:29985"/>
        <dbReference type="ChEBI" id="CHEBI:29991"/>
        <dbReference type="ChEBI" id="CHEBI:30616"/>
        <dbReference type="ChEBI" id="CHEBI:33019"/>
        <dbReference type="ChEBI" id="CHEBI:58048"/>
        <dbReference type="ChEBI" id="CHEBI:58359"/>
        <dbReference type="ChEBI" id="CHEBI:456215"/>
        <dbReference type="EC" id="6.3.5.4"/>
    </reaction>
</comment>
<sequence>MDPPDSPASPEGRVRLRDLMAHRGPDDAGLWEGEDRAWWLAHRRLAILDLTASGHQPMGTEDGRFWLTYNGEMYTFRELGQELRAAGVAVRGRSDTEVALKALAYWGASALAKFRGMFAFGFLDLGRDELWLARDRLGKKPLYYWVSEDRRRFRFASELKALAEDPQVSPALDPLAVEDFLAFQYIPAPGTIYRGICKLRPGHRLVVRRGGDGRVSLEEAPYWRLRFDPDPGMSREAALEELEARLLEAVSLRLVSDVPIGAFISGGVDSSLVAALMARLVDRPIQTYTVGFEEEAYSELPYARQVAGHIGSDHHERIVTPDAVELLPRLVAQYDEPFGDSSALPTYLVSQFARESVTVCLSGDGGDEVFGGYDSYVAMQKAGRMSWAPRPVWRLLASAIPSHHVYHKRLRLMALDEGRRFTELTGIFPSWERPSLYSRAFSEVLRATRSRADAPGPAERFLPLFEGLPDSATLLDRMANQDIHAYLTEDILVKVDRASMLNSLEVRVPMLDHPLVEFAARVPARLRIAGGEPKHLLKSLARRLVPPQVIDRPKWGFGVPLKLWFRGALLPYARRMLLGPDAISGALLDPRAVAFVIDRHQRGGRDFNHQIWLLLVLEHWCRQHPAALREFSASKK</sequence>
<keyword evidence="4 8" id="KW-0547">Nucleotide-binding</keyword>
<feature type="binding site" evidence="8">
    <location>
        <position position="290"/>
    </location>
    <ligand>
        <name>ATP</name>
        <dbReference type="ChEBI" id="CHEBI:30616"/>
    </ligand>
</feature>
<keyword evidence="5 8" id="KW-0067">ATP-binding</keyword>
<evidence type="ECO:0000313" key="12">
    <source>
        <dbReference type="Proteomes" id="UP000178606"/>
    </source>
</evidence>
<organism evidence="11 12">
    <name type="scientific">Handelsmanbacteria sp. (strain RIFCSPLOWO2_12_FULL_64_10)</name>
    <dbReference type="NCBI Taxonomy" id="1817868"/>
    <lineage>
        <taxon>Bacteria</taxon>
        <taxon>Candidatus Handelsmaniibacteriota</taxon>
    </lineage>
</organism>
<dbReference type="InterPro" id="IPR014729">
    <property type="entry name" value="Rossmann-like_a/b/a_fold"/>
</dbReference>
<evidence type="ECO:0000256" key="5">
    <source>
        <dbReference type="ARBA" id="ARBA00022840"/>
    </source>
</evidence>